<dbReference type="PANTHER" id="PTHR43415">
    <property type="entry name" value="SPERMIDINE N(1)-ACETYLTRANSFERASE"/>
    <property type="match status" value="1"/>
</dbReference>
<dbReference type="STRING" id="1305675.BFG57_16295"/>
<dbReference type="InterPro" id="IPR016181">
    <property type="entry name" value="Acyl_CoA_acyltransferase"/>
</dbReference>
<evidence type="ECO:0000313" key="3">
    <source>
        <dbReference type="Proteomes" id="UP000095209"/>
    </source>
</evidence>
<dbReference type="Proteomes" id="UP000095209">
    <property type="component" value="Unassembled WGS sequence"/>
</dbReference>
<organism evidence="2 3">
    <name type="scientific">Bacillus solimangrovi</name>
    <dbReference type="NCBI Taxonomy" id="1305675"/>
    <lineage>
        <taxon>Bacteria</taxon>
        <taxon>Bacillati</taxon>
        <taxon>Bacillota</taxon>
        <taxon>Bacilli</taxon>
        <taxon>Bacillales</taxon>
        <taxon>Bacillaceae</taxon>
        <taxon>Bacillus</taxon>
    </lineage>
</organism>
<feature type="domain" description="N-acetyltransferase" evidence="1">
    <location>
        <begin position="3"/>
        <end position="169"/>
    </location>
</feature>
<dbReference type="RefSeq" id="WP_069717618.1">
    <property type="nucleotide sequence ID" value="NZ_MJEH01000031.1"/>
</dbReference>
<name>A0A1E5LE12_9BACI</name>
<keyword evidence="2" id="KW-0808">Transferase</keyword>
<dbReference type="PANTHER" id="PTHR43415:SF3">
    <property type="entry name" value="GNAT-FAMILY ACETYLTRANSFERASE"/>
    <property type="match status" value="1"/>
</dbReference>
<dbReference type="AlphaFoldDB" id="A0A1E5LE12"/>
<dbReference type="PROSITE" id="PS51186">
    <property type="entry name" value="GNAT"/>
    <property type="match status" value="1"/>
</dbReference>
<evidence type="ECO:0000313" key="2">
    <source>
        <dbReference type="EMBL" id="OEH92335.1"/>
    </source>
</evidence>
<reference evidence="2 3" key="1">
    <citation type="submission" date="2016-08" db="EMBL/GenBank/DDBJ databases">
        <title>Genome of Bacillus solimangrovi GH2-4.</title>
        <authorList>
            <person name="Lim S."/>
            <person name="Kim B.-C."/>
        </authorList>
    </citation>
    <scope>NUCLEOTIDE SEQUENCE [LARGE SCALE GENOMIC DNA]</scope>
    <source>
        <strain evidence="2 3">GH2-4</strain>
    </source>
</reference>
<keyword evidence="3" id="KW-1185">Reference proteome</keyword>
<dbReference type="CDD" id="cd04301">
    <property type="entry name" value="NAT_SF"/>
    <property type="match status" value="1"/>
</dbReference>
<proteinExistence type="predicted"/>
<dbReference type="GO" id="GO:0016747">
    <property type="term" value="F:acyltransferase activity, transferring groups other than amino-acyl groups"/>
    <property type="evidence" value="ECO:0007669"/>
    <property type="project" value="InterPro"/>
</dbReference>
<comment type="caution">
    <text evidence="2">The sequence shown here is derived from an EMBL/GenBank/DDBJ whole genome shotgun (WGS) entry which is preliminary data.</text>
</comment>
<accession>A0A1E5LE12</accession>
<dbReference type="InterPro" id="IPR000182">
    <property type="entry name" value="GNAT_dom"/>
</dbReference>
<dbReference type="SUPFAM" id="SSF55729">
    <property type="entry name" value="Acyl-CoA N-acyltransferases (Nat)"/>
    <property type="match status" value="1"/>
</dbReference>
<gene>
    <name evidence="2" type="ORF">BFG57_16295</name>
</gene>
<dbReference type="Gene3D" id="3.40.630.30">
    <property type="match status" value="1"/>
</dbReference>
<protein>
    <submittedName>
        <fullName evidence="2">GNAT family N-acetyltransferase</fullName>
    </submittedName>
</protein>
<sequence>MNVSIRVGRIEDAERILEIQRTIVNEGKYFLSVEEEFNRTEVQHREWIEKMLTNEREIIFIAEVDHVVVGWIAFQSNHLQRLSHVGSFGMAVSDGHRGFGIGKMLINELLNWAVQNPHIEKVSLGVLSTNHRAIMLYKQLGFVEEGRRMKEIKLNENEYADDILMYKMV</sequence>
<evidence type="ECO:0000259" key="1">
    <source>
        <dbReference type="PROSITE" id="PS51186"/>
    </source>
</evidence>
<dbReference type="EMBL" id="MJEH01000031">
    <property type="protein sequence ID" value="OEH92335.1"/>
    <property type="molecule type" value="Genomic_DNA"/>
</dbReference>
<dbReference type="OrthoDB" id="9802340at2"/>
<dbReference type="Pfam" id="PF00583">
    <property type="entry name" value="Acetyltransf_1"/>
    <property type="match status" value="1"/>
</dbReference>